<keyword evidence="2" id="KW-1185">Reference proteome</keyword>
<gene>
    <name evidence="1" type="ORF">M9H77_17794</name>
</gene>
<protein>
    <submittedName>
        <fullName evidence="1">Uncharacterized protein</fullName>
    </submittedName>
</protein>
<evidence type="ECO:0000313" key="2">
    <source>
        <dbReference type="Proteomes" id="UP001060085"/>
    </source>
</evidence>
<proteinExistence type="predicted"/>
<dbReference type="EMBL" id="CM044704">
    <property type="protein sequence ID" value="KAI5667941.1"/>
    <property type="molecule type" value="Genomic_DNA"/>
</dbReference>
<organism evidence="1 2">
    <name type="scientific">Catharanthus roseus</name>
    <name type="common">Madagascar periwinkle</name>
    <name type="synonym">Vinca rosea</name>
    <dbReference type="NCBI Taxonomy" id="4058"/>
    <lineage>
        <taxon>Eukaryota</taxon>
        <taxon>Viridiplantae</taxon>
        <taxon>Streptophyta</taxon>
        <taxon>Embryophyta</taxon>
        <taxon>Tracheophyta</taxon>
        <taxon>Spermatophyta</taxon>
        <taxon>Magnoliopsida</taxon>
        <taxon>eudicotyledons</taxon>
        <taxon>Gunneridae</taxon>
        <taxon>Pentapetalae</taxon>
        <taxon>asterids</taxon>
        <taxon>lamiids</taxon>
        <taxon>Gentianales</taxon>
        <taxon>Apocynaceae</taxon>
        <taxon>Rauvolfioideae</taxon>
        <taxon>Vinceae</taxon>
        <taxon>Catharanthinae</taxon>
        <taxon>Catharanthus</taxon>
    </lineage>
</organism>
<reference evidence="2" key="1">
    <citation type="journal article" date="2023" name="Nat. Plants">
        <title>Single-cell RNA sequencing provides a high-resolution roadmap for understanding the multicellular compartmentation of specialized metabolism.</title>
        <authorList>
            <person name="Sun S."/>
            <person name="Shen X."/>
            <person name="Li Y."/>
            <person name="Li Y."/>
            <person name="Wang S."/>
            <person name="Li R."/>
            <person name="Zhang H."/>
            <person name="Shen G."/>
            <person name="Guo B."/>
            <person name="Wei J."/>
            <person name="Xu J."/>
            <person name="St-Pierre B."/>
            <person name="Chen S."/>
            <person name="Sun C."/>
        </authorList>
    </citation>
    <scope>NUCLEOTIDE SEQUENCE [LARGE SCALE GENOMIC DNA]</scope>
</reference>
<name>A0ACC0B5N0_CATRO</name>
<dbReference type="Proteomes" id="UP001060085">
    <property type="component" value="Linkage Group LG04"/>
</dbReference>
<sequence>MEQIVGDNLGGFNLPHKRPFDNISTYGYHDMLVQHSYPFHEGRYQGRPQVRGGRRGGLGGRGYYRPQVELSRHEAWHEENVWLKKEHTPNVAFKDHSKPKLEEKGRLITNPKRSFKCNGVRLIAINCPTKRTLVFSEDLNGWIKKSEDDCPEGIVDKEESRSGAKMTKTEVSATKNRPTINSRSLAQEHRQERTLPWTVRLDLPLAVGPGWQGS</sequence>
<accession>A0ACC0B5N0</accession>
<evidence type="ECO:0000313" key="1">
    <source>
        <dbReference type="EMBL" id="KAI5667941.1"/>
    </source>
</evidence>
<comment type="caution">
    <text evidence="1">The sequence shown here is derived from an EMBL/GenBank/DDBJ whole genome shotgun (WGS) entry which is preliminary data.</text>
</comment>